<keyword evidence="3" id="KW-1185">Reference proteome</keyword>
<evidence type="ECO:0000313" key="3">
    <source>
        <dbReference type="Proteomes" id="UP000245802"/>
    </source>
</evidence>
<proteinExistence type="predicted"/>
<dbReference type="EMBL" id="CP025958">
    <property type="protein sequence ID" value="AWM39251.1"/>
    <property type="molecule type" value="Genomic_DNA"/>
</dbReference>
<sequence length="145" mass="15460">MTEQPTAAPPDGAPAESGTATSTPPQLLLKILFHALRVSDPLLNEAAAEFLVQFGTKPVPRLVQVAVDRKNRRPHRLRALTLIGRIGQLSSADDYLGLHALLLEDDPVLRDVVHRVLPALGIPAGRPQPAPAAKPGTRSRKKAAG</sequence>
<evidence type="ECO:0000256" key="1">
    <source>
        <dbReference type="SAM" id="MobiDB-lite"/>
    </source>
</evidence>
<dbReference type="AlphaFoldDB" id="A0A2Z3H318"/>
<gene>
    <name evidence="2" type="ORF">C1280_21195</name>
</gene>
<feature type="region of interest" description="Disordered" evidence="1">
    <location>
        <begin position="1"/>
        <end position="22"/>
    </location>
</feature>
<feature type="region of interest" description="Disordered" evidence="1">
    <location>
        <begin position="123"/>
        <end position="145"/>
    </location>
</feature>
<organism evidence="2 3">
    <name type="scientific">Gemmata obscuriglobus</name>
    <dbReference type="NCBI Taxonomy" id="114"/>
    <lineage>
        <taxon>Bacteria</taxon>
        <taxon>Pseudomonadati</taxon>
        <taxon>Planctomycetota</taxon>
        <taxon>Planctomycetia</taxon>
        <taxon>Gemmatales</taxon>
        <taxon>Gemmataceae</taxon>
        <taxon>Gemmata</taxon>
    </lineage>
</organism>
<dbReference type="RefSeq" id="WP_010043087.1">
    <property type="nucleotide sequence ID" value="NZ_CP025958.1"/>
</dbReference>
<evidence type="ECO:0000313" key="2">
    <source>
        <dbReference type="EMBL" id="AWM39251.1"/>
    </source>
</evidence>
<protein>
    <recommendedName>
        <fullName evidence="4">HEAT repeat domain-containing protein</fullName>
    </recommendedName>
</protein>
<name>A0A2Z3H318_9BACT</name>
<dbReference type="Proteomes" id="UP000245802">
    <property type="component" value="Chromosome"/>
</dbReference>
<evidence type="ECO:0008006" key="4">
    <source>
        <dbReference type="Google" id="ProtNLM"/>
    </source>
</evidence>
<dbReference type="KEGG" id="gog:C1280_21195"/>
<accession>A0A2Z3H318</accession>
<reference evidence="2 3" key="1">
    <citation type="submission" date="2018-01" db="EMBL/GenBank/DDBJ databases">
        <title>G. obscuriglobus.</title>
        <authorList>
            <person name="Franke J."/>
            <person name="Blomberg W."/>
            <person name="Selmecki A."/>
        </authorList>
    </citation>
    <scope>NUCLEOTIDE SEQUENCE [LARGE SCALE GENOMIC DNA]</scope>
    <source>
        <strain evidence="2 3">DSM 5831</strain>
    </source>
</reference>